<dbReference type="OrthoDB" id="3005567at2759"/>
<dbReference type="InterPro" id="IPR032675">
    <property type="entry name" value="LRR_dom_sf"/>
</dbReference>
<dbReference type="Proteomes" id="UP000054248">
    <property type="component" value="Unassembled WGS sequence"/>
</dbReference>
<proteinExistence type="predicted"/>
<dbReference type="EMBL" id="KN823025">
    <property type="protein sequence ID" value="KIO26385.1"/>
    <property type="molecule type" value="Genomic_DNA"/>
</dbReference>
<protein>
    <recommendedName>
        <fullName evidence="1">F-box domain-containing protein</fullName>
    </recommendedName>
</protein>
<dbReference type="AlphaFoldDB" id="A0A0C3Q902"/>
<gene>
    <name evidence="2" type="ORF">M407DRAFT_235207</name>
</gene>
<dbReference type="Pfam" id="PF12937">
    <property type="entry name" value="F-box-like"/>
    <property type="match status" value="1"/>
</dbReference>
<reference evidence="2 3" key="1">
    <citation type="submission" date="2014-04" db="EMBL/GenBank/DDBJ databases">
        <authorList>
            <consortium name="DOE Joint Genome Institute"/>
            <person name="Kuo A."/>
            <person name="Girlanda M."/>
            <person name="Perotto S."/>
            <person name="Kohler A."/>
            <person name="Nagy L.G."/>
            <person name="Floudas D."/>
            <person name="Copeland A."/>
            <person name="Barry K.W."/>
            <person name="Cichocki N."/>
            <person name="Veneault-Fourrey C."/>
            <person name="LaButti K."/>
            <person name="Lindquist E.A."/>
            <person name="Lipzen A."/>
            <person name="Lundell T."/>
            <person name="Morin E."/>
            <person name="Murat C."/>
            <person name="Sun H."/>
            <person name="Tunlid A."/>
            <person name="Henrissat B."/>
            <person name="Grigoriev I.V."/>
            <person name="Hibbett D.S."/>
            <person name="Martin F."/>
            <person name="Nordberg H.P."/>
            <person name="Cantor M.N."/>
            <person name="Hua S.X."/>
        </authorList>
    </citation>
    <scope>NUCLEOTIDE SEQUENCE [LARGE SCALE GENOMIC DNA]</scope>
    <source>
        <strain evidence="2 3">MUT 4182</strain>
    </source>
</reference>
<sequence length="467" mass="51812">MAGGRYSSADALPFDIIHLFFHWLTNYADLASSALVSKTWHQAATMRLYNSILYTAEMARQNGRISSPFDVLLTHKDYASHVKHMAIQSVPTTNSKPNDAFTINVARCLDLCKNLISFSCMSHGILPSLISRIAAGKPRLADLKLEAVLNRPETQLLLGVKTLRRLSLDFPTRVVLHFLPDLVQNNAANLESLSITNSFDLDHEYLGIILAHVPELKTLRISDCICITHVQLLRVIAQCCPSLTSLTLMVYTPYQQVDPQWPLFLALKHLSINVRQCDKDAVRGTLGAVLTAANQAALESFTLKLAERTSLPSAVLEDLIKHQKGTLKKLNIMNTDISAGQLDRICAELSELQQLSFIMSLGVEALAGAFVKSKKLTTVIDTISATGHSGSLAPLTSREVQRLLKKAKNLRTIKLTSRTYTSSWNKTHLEMSLARDGHPFIYRFDGQTGQLKERPSTKSRKQNVVVS</sequence>
<keyword evidence="3" id="KW-1185">Reference proteome</keyword>
<dbReference type="HOGENOM" id="CLU_046749_0_0_1"/>
<dbReference type="SUPFAM" id="SSF52047">
    <property type="entry name" value="RNI-like"/>
    <property type="match status" value="1"/>
</dbReference>
<dbReference type="InterPro" id="IPR036047">
    <property type="entry name" value="F-box-like_dom_sf"/>
</dbReference>
<evidence type="ECO:0000313" key="3">
    <source>
        <dbReference type="Proteomes" id="UP000054248"/>
    </source>
</evidence>
<evidence type="ECO:0000313" key="2">
    <source>
        <dbReference type="EMBL" id="KIO26385.1"/>
    </source>
</evidence>
<evidence type="ECO:0000259" key="1">
    <source>
        <dbReference type="Pfam" id="PF12937"/>
    </source>
</evidence>
<dbReference type="STRING" id="1051891.A0A0C3Q902"/>
<dbReference type="Gene3D" id="3.80.10.10">
    <property type="entry name" value="Ribonuclease Inhibitor"/>
    <property type="match status" value="1"/>
</dbReference>
<dbReference type="InterPro" id="IPR001810">
    <property type="entry name" value="F-box_dom"/>
</dbReference>
<feature type="domain" description="F-box" evidence="1">
    <location>
        <begin position="10"/>
        <end position="52"/>
    </location>
</feature>
<reference evidence="3" key="2">
    <citation type="submission" date="2015-01" db="EMBL/GenBank/DDBJ databases">
        <title>Evolutionary Origins and Diversification of the Mycorrhizal Mutualists.</title>
        <authorList>
            <consortium name="DOE Joint Genome Institute"/>
            <consortium name="Mycorrhizal Genomics Consortium"/>
            <person name="Kohler A."/>
            <person name="Kuo A."/>
            <person name="Nagy L.G."/>
            <person name="Floudas D."/>
            <person name="Copeland A."/>
            <person name="Barry K.W."/>
            <person name="Cichocki N."/>
            <person name="Veneault-Fourrey C."/>
            <person name="LaButti K."/>
            <person name="Lindquist E.A."/>
            <person name="Lipzen A."/>
            <person name="Lundell T."/>
            <person name="Morin E."/>
            <person name="Murat C."/>
            <person name="Riley R."/>
            <person name="Ohm R."/>
            <person name="Sun H."/>
            <person name="Tunlid A."/>
            <person name="Henrissat B."/>
            <person name="Grigoriev I.V."/>
            <person name="Hibbett D.S."/>
            <person name="Martin F."/>
        </authorList>
    </citation>
    <scope>NUCLEOTIDE SEQUENCE [LARGE SCALE GENOMIC DNA]</scope>
    <source>
        <strain evidence="3">MUT 4182</strain>
    </source>
</reference>
<accession>A0A0C3Q902</accession>
<organism evidence="2 3">
    <name type="scientific">Tulasnella calospora MUT 4182</name>
    <dbReference type="NCBI Taxonomy" id="1051891"/>
    <lineage>
        <taxon>Eukaryota</taxon>
        <taxon>Fungi</taxon>
        <taxon>Dikarya</taxon>
        <taxon>Basidiomycota</taxon>
        <taxon>Agaricomycotina</taxon>
        <taxon>Agaricomycetes</taxon>
        <taxon>Cantharellales</taxon>
        <taxon>Tulasnellaceae</taxon>
        <taxon>Tulasnella</taxon>
    </lineage>
</organism>
<name>A0A0C3Q902_9AGAM</name>
<dbReference type="SUPFAM" id="SSF81383">
    <property type="entry name" value="F-box domain"/>
    <property type="match status" value="1"/>
</dbReference>